<reference evidence="1" key="1">
    <citation type="submission" date="2019-07" db="EMBL/GenBank/DDBJ databases">
        <title>Genomic Encyclopedia of Type Strains, Phase IV (KMG-IV): sequencing the most valuable type-strain genomes for metagenomic binning, comparative biology and taxonomic classification.</title>
        <authorList>
            <person name="Goeker M."/>
        </authorList>
    </citation>
    <scope>NUCLEOTIDE SEQUENCE</scope>
    <source>
        <strain evidence="1">DSM 44596</strain>
    </source>
</reference>
<organism evidence="1">
    <name type="scientific">Nocardia globerula</name>
    <dbReference type="NCBI Taxonomy" id="1818"/>
    <lineage>
        <taxon>Bacteria</taxon>
        <taxon>Bacillati</taxon>
        <taxon>Actinomycetota</taxon>
        <taxon>Actinomycetes</taxon>
        <taxon>Mycobacteriales</taxon>
        <taxon>Nocardiaceae</taxon>
        <taxon>Nocardia</taxon>
    </lineage>
</organism>
<protein>
    <submittedName>
        <fullName evidence="1">Uncharacterized protein</fullName>
    </submittedName>
</protein>
<proteinExistence type="predicted"/>
<dbReference type="AlphaFoldDB" id="A0A652YY52"/>
<name>A0A652YY52_NOCGL</name>
<sequence>MTNSLTVIDQGTTLDFTFADALRYHGPLAPGGVAHAYKVLERALGVLGQDEPVERRELVVTTSHGGPGVRDTVELVTRAVTEGRYTVDGSLARPERGITLELYVFQIDYRDESVTLILREGFVVDEFIELSRTPNRSAEAEARLVVLKQEMTDRVMAQPADEVYDVVPSGVIDPPQ</sequence>
<comment type="caution">
    <text evidence="1">The sequence shown here is derived from an EMBL/GenBank/DDBJ whole genome shotgun (WGS) entry which is preliminary data.</text>
</comment>
<evidence type="ECO:0000313" key="1">
    <source>
        <dbReference type="EMBL" id="TYQ08625.1"/>
    </source>
</evidence>
<gene>
    <name evidence="1" type="ORF">FNL38_1011000</name>
</gene>
<accession>A0A652YY52</accession>
<dbReference type="EMBL" id="VNIQ01000001">
    <property type="protein sequence ID" value="TYQ08625.1"/>
    <property type="molecule type" value="Genomic_DNA"/>
</dbReference>